<keyword evidence="7 11" id="KW-0560">Oxidoreductase</keyword>
<comment type="pathway">
    <text evidence="2 11">Porphyrin-containing compound metabolism; protoporphyrin-IX biosynthesis; protoporphyrin-IX from protoporphyrinogen-IX: step 1/1.</text>
</comment>
<keyword evidence="5 11" id="KW-0285">Flavoprotein</keyword>
<evidence type="ECO:0000256" key="8">
    <source>
        <dbReference type="ARBA" id="ARBA00023133"/>
    </source>
</evidence>
<dbReference type="Gene3D" id="3.50.50.60">
    <property type="entry name" value="FAD/NAD(P)-binding domain"/>
    <property type="match status" value="1"/>
</dbReference>
<protein>
    <recommendedName>
        <fullName evidence="4 11">Protoporphyrinogen oxidase</fullName>
        <ecNumber evidence="4 11">1.3.3.4</ecNumber>
    </recommendedName>
</protein>
<dbReference type="InterPro" id="IPR036188">
    <property type="entry name" value="FAD/NAD-bd_sf"/>
</dbReference>
<keyword evidence="8 11" id="KW-0350">Heme biosynthesis</keyword>
<keyword evidence="6 11" id="KW-0274">FAD</keyword>
<name>A0AAD5Q9L3_PYTIN</name>
<reference evidence="13" key="1">
    <citation type="submission" date="2021-12" db="EMBL/GenBank/DDBJ databases">
        <title>Prjna785345.</title>
        <authorList>
            <person name="Rujirawat T."/>
            <person name="Krajaejun T."/>
        </authorList>
    </citation>
    <scope>NUCLEOTIDE SEQUENCE</scope>
    <source>
        <strain evidence="13">Pi057C3</strain>
    </source>
</reference>
<organism evidence="13 14">
    <name type="scientific">Pythium insidiosum</name>
    <name type="common">Pythiosis disease agent</name>
    <dbReference type="NCBI Taxonomy" id="114742"/>
    <lineage>
        <taxon>Eukaryota</taxon>
        <taxon>Sar</taxon>
        <taxon>Stramenopiles</taxon>
        <taxon>Oomycota</taxon>
        <taxon>Peronosporomycetes</taxon>
        <taxon>Pythiales</taxon>
        <taxon>Pythiaceae</taxon>
        <taxon>Pythium</taxon>
    </lineage>
</organism>
<dbReference type="GO" id="GO:0006782">
    <property type="term" value="P:protoporphyrinogen IX biosynthetic process"/>
    <property type="evidence" value="ECO:0007669"/>
    <property type="project" value="UniProtKB-UniRule"/>
</dbReference>
<comment type="catalytic activity">
    <reaction evidence="10 11">
        <text>protoporphyrinogen IX + 3 O2 = protoporphyrin IX + 3 H2O2</text>
        <dbReference type="Rhea" id="RHEA:25576"/>
        <dbReference type="ChEBI" id="CHEBI:15379"/>
        <dbReference type="ChEBI" id="CHEBI:16240"/>
        <dbReference type="ChEBI" id="CHEBI:57306"/>
        <dbReference type="ChEBI" id="CHEBI:57307"/>
        <dbReference type="EC" id="1.3.3.4"/>
    </reaction>
</comment>
<evidence type="ECO:0000256" key="2">
    <source>
        <dbReference type="ARBA" id="ARBA00005073"/>
    </source>
</evidence>
<dbReference type="SUPFAM" id="SSF51905">
    <property type="entry name" value="FAD/NAD(P)-binding domain"/>
    <property type="match status" value="1"/>
</dbReference>
<sequence length="482" mass="52713">MAAAREIVVLGGGISGLSLAYFLRQALPRAAAARIRVVEASSAAGGWIHTAHRDGFVFEEGPRGFRPSRNGAEMLRLVEQLGLQGEMRAVDAAAKARYVLRNGRVEKLPSSIMEILSWPLSPAVIKAGVHELLTPKTTLDDESVYEFIARRFSPVVAERLLDPVASGIFGGDIRYLSVRSCFQLLWDLEQQHGSVVRGMLLGGSKKEDRLLDGTVKSSFVSQHENSISVSFRNGMSTLVRALEQHIQDDTMSELVLGSRARHLEREPSHWNITIENQATGTEERISASHVFSTLPAFELAPLLSHTLPDAAELLRSIRFVSMGTVHLGYHDAVLKSDGFGYLVPSCEKERVLGVVYDSNAFPSQNVTTPQTRLSVMCGGAHFPAIEHITTSELEALARDAVQRHLHIDAAPDFVRSVVLRNCIPQYHVGFHRTVAALDTQLGRHGLRLGGNSLFGIGLADAVTRSRQLALAFASSLGQQQQH</sequence>
<comment type="caution">
    <text evidence="13">The sequence shown here is derived from an EMBL/GenBank/DDBJ whole genome shotgun (WGS) entry which is preliminary data.</text>
</comment>
<feature type="domain" description="Amine oxidase" evidence="12">
    <location>
        <begin position="14"/>
        <end position="452"/>
    </location>
</feature>
<evidence type="ECO:0000256" key="5">
    <source>
        <dbReference type="ARBA" id="ARBA00022630"/>
    </source>
</evidence>
<dbReference type="AlphaFoldDB" id="A0AAD5Q9L3"/>
<dbReference type="InterPro" id="IPR004572">
    <property type="entry name" value="Protoporphyrinogen_oxidase"/>
</dbReference>
<comment type="cofactor">
    <cofactor evidence="11">
        <name>FAD</name>
        <dbReference type="ChEBI" id="CHEBI:57692"/>
    </cofactor>
    <text evidence="11">Binds 1 FAD per subunit.</text>
</comment>
<dbReference type="EC" id="1.3.3.4" evidence="4 11"/>
<dbReference type="Proteomes" id="UP001209570">
    <property type="component" value="Unassembled WGS sequence"/>
</dbReference>
<comment type="function">
    <text evidence="1 11">Catalyzes the 6-electron oxidation of protoporphyrinogen-IX to form protoporphyrin-IX.</text>
</comment>
<evidence type="ECO:0000256" key="1">
    <source>
        <dbReference type="ARBA" id="ARBA00002600"/>
    </source>
</evidence>
<gene>
    <name evidence="13" type="ORF">P43SY_000443</name>
</gene>
<evidence type="ECO:0000256" key="3">
    <source>
        <dbReference type="ARBA" id="ARBA00010551"/>
    </source>
</evidence>
<dbReference type="InterPro" id="IPR050464">
    <property type="entry name" value="Zeta_carotene_desat/Oxidored"/>
</dbReference>
<evidence type="ECO:0000259" key="12">
    <source>
        <dbReference type="Pfam" id="PF01593"/>
    </source>
</evidence>
<dbReference type="SUPFAM" id="SSF54373">
    <property type="entry name" value="FAD-linked reductases, C-terminal domain"/>
    <property type="match status" value="1"/>
</dbReference>
<accession>A0AAD5Q9L3</accession>
<dbReference type="InterPro" id="IPR002937">
    <property type="entry name" value="Amino_oxidase"/>
</dbReference>
<evidence type="ECO:0000256" key="10">
    <source>
        <dbReference type="ARBA" id="ARBA00047554"/>
    </source>
</evidence>
<comment type="subcellular location">
    <subcellularLocation>
        <location evidence="11">Mitochondrion inner membrane</location>
    </subcellularLocation>
</comment>
<dbReference type="GO" id="GO:0004729">
    <property type="term" value="F:oxygen-dependent protoporphyrinogen oxidase activity"/>
    <property type="evidence" value="ECO:0007669"/>
    <property type="project" value="UniProtKB-UniRule"/>
</dbReference>
<dbReference type="PANTHER" id="PTHR42923">
    <property type="entry name" value="PROTOPORPHYRINOGEN OXIDASE"/>
    <property type="match status" value="1"/>
</dbReference>
<evidence type="ECO:0000313" key="13">
    <source>
        <dbReference type="EMBL" id="KAJ0402128.1"/>
    </source>
</evidence>
<dbReference type="NCBIfam" id="TIGR00562">
    <property type="entry name" value="proto_IX_ox"/>
    <property type="match status" value="1"/>
</dbReference>
<dbReference type="EMBL" id="JAKCXM010000110">
    <property type="protein sequence ID" value="KAJ0402128.1"/>
    <property type="molecule type" value="Genomic_DNA"/>
</dbReference>
<evidence type="ECO:0000313" key="14">
    <source>
        <dbReference type="Proteomes" id="UP001209570"/>
    </source>
</evidence>
<keyword evidence="14" id="KW-1185">Reference proteome</keyword>
<evidence type="ECO:0000256" key="7">
    <source>
        <dbReference type="ARBA" id="ARBA00023002"/>
    </source>
</evidence>
<dbReference type="Pfam" id="PF01593">
    <property type="entry name" value="Amino_oxidase"/>
    <property type="match status" value="1"/>
</dbReference>
<comment type="similarity">
    <text evidence="3 11">Belongs to the protoporphyrinogen/coproporphyrinogen oxidase family. Protoporphyrinogen oxidase subfamily.</text>
</comment>
<keyword evidence="9 11" id="KW-0627">Porphyrin biosynthesis</keyword>
<evidence type="ECO:0000256" key="11">
    <source>
        <dbReference type="RuleBase" id="RU367069"/>
    </source>
</evidence>
<proteinExistence type="inferred from homology"/>
<evidence type="ECO:0000256" key="9">
    <source>
        <dbReference type="ARBA" id="ARBA00023244"/>
    </source>
</evidence>
<dbReference type="PANTHER" id="PTHR42923:SF3">
    <property type="entry name" value="PROTOPORPHYRINOGEN OXIDASE"/>
    <property type="match status" value="1"/>
</dbReference>
<evidence type="ECO:0000256" key="6">
    <source>
        <dbReference type="ARBA" id="ARBA00022827"/>
    </source>
</evidence>
<evidence type="ECO:0000256" key="4">
    <source>
        <dbReference type="ARBA" id="ARBA00012867"/>
    </source>
</evidence>
<dbReference type="GO" id="GO:0005743">
    <property type="term" value="C:mitochondrial inner membrane"/>
    <property type="evidence" value="ECO:0007669"/>
    <property type="project" value="UniProtKB-SubCell"/>
</dbReference>